<dbReference type="PANTHER" id="PTHR11207:SF32">
    <property type="entry name" value="LARGE RIBOSOMAL SUBUNIT PROTEIN ML44"/>
    <property type="match status" value="1"/>
</dbReference>
<evidence type="ECO:0000313" key="13">
    <source>
        <dbReference type="Proteomes" id="UP000078595"/>
    </source>
</evidence>
<keyword evidence="13" id="KW-1185">Reference proteome</keyword>
<name>A0A1A6AGX1_9TREE</name>
<dbReference type="SUPFAM" id="SSF69065">
    <property type="entry name" value="RNase III domain-like"/>
    <property type="match status" value="1"/>
</dbReference>
<comment type="similarity">
    <text evidence="6">Belongs to the ribonuclease III family. Mitochondrion-specific ribosomal protein mL44 subfamily.</text>
</comment>
<dbReference type="InterPro" id="IPR000999">
    <property type="entry name" value="RNase_III_dom"/>
</dbReference>
<dbReference type="AlphaFoldDB" id="A0A1A6AGX1"/>
<dbReference type="InterPro" id="IPR044444">
    <property type="entry name" value="Ribosomal_mL44_DSRM_metazoa"/>
</dbReference>
<keyword evidence="4" id="KW-0496">Mitochondrion</keyword>
<feature type="compositionally biased region" description="Polar residues" evidence="9">
    <location>
        <begin position="26"/>
        <end position="37"/>
    </location>
</feature>
<evidence type="ECO:0000256" key="5">
    <source>
        <dbReference type="ARBA" id="ARBA00023274"/>
    </source>
</evidence>
<evidence type="ECO:0000256" key="1">
    <source>
        <dbReference type="ARBA" id="ARBA00004173"/>
    </source>
</evidence>
<keyword evidence="3" id="KW-0689">Ribosomal protein</keyword>
<dbReference type="InterPro" id="IPR014720">
    <property type="entry name" value="dsRBD_dom"/>
</dbReference>
<dbReference type="GO" id="GO:0004525">
    <property type="term" value="F:ribonuclease III activity"/>
    <property type="evidence" value="ECO:0007669"/>
    <property type="project" value="InterPro"/>
</dbReference>
<accession>A0A1A6AGX1</accession>
<dbReference type="SMART" id="SM00535">
    <property type="entry name" value="RIBOc"/>
    <property type="match status" value="1"/>
</dbReference>
<dbReference type="VEuPathDB" id="FungiDB:I303_01156"/>
<feature type="region of interest" description="Disordered" evidence="9">
    <location>
        <begin position="457"/>
        <end position="492"/>
    </location>
</feature>
<organism evidence="11">
    <name type="scientific">Kwoniella dejecticola CBS 10117</name>
    <dbReference type="NCBI Taxonomy" id="1296121"/>
    <lineage>
        <taxon>Eukaryota</taxon>
        <taxon>Fungi</taxon>
        <taxon>Dikarya</taxon>
        <taxon>Basidiomycota</taxon>
        <taxon>Agaricomycotina</taxon>
        <taxon>Tremellomycetes</taxon>
        <taxon>Tremellales</taxon>
        <taxon>Cryptococcaceae</taxon>
        <taxon>Kwoniella</taxon>
    </lineage>
</organism>
<evidence type="ECO:0000256" key="2">
    <source>
        <dbReference type="ARBA" id="ARBA00022884"/>
    </source>
</evidence>
<dbReference type="OrthoDB" id="67027at2759"/>
<feature type="region of interest" description="Disordered" evidence="9">
    <location>
        <begin position="95"/>
        <end position="123"/>
    </location>
</feature>
<proteinExistence type="inferred from homology"/>
<feature type="compositionally biased region" description="Low complexity" evidence="9">
    <location>
        <begin position="107"/>
        <end position="120"/>
    </location>
</feature>
<dbReference type="GO" id="GO:0005739">
    <property type="term" value="C:mitochondrion"/>
    <property type="evidence" value="ECO:0007669"/>
    <property type="project" value="TreeGrafter"/>
</dbReference>
<dbReference type="Proteomes" id="UP000078595">
    <property type="component" value="Chromosome 1"/>
</dbReference>
<feature type="compositionally biased region" description="Pro residues" evidence="9">
    <location>
        <begin position="42"/>
        <end position="51"/>
    </location>
</feature>
<evidence type="ECO:0000256" key="3">
    <source>
        <dbReference type="ARBA" id="ARBA00022980"/>
    </source>
</evidence>
<evidence type="ECO:0000313" key="12">
    <source>
        <dbReference type="EMBL" id="WWC58607.1"/>
    </source>
</evidence>
<evidence type="ECO:0000313" key="11">
    <source>
        <dbReference type="EMBL" id="OBR89330.1"/>
    </source>
</evidence>
<comment type="subcellular location">
    <subcellularLocation>
        <location evidence="1">Mitochondrion</location>
    </subcellularLocation>
</comment>
<dbReference type="SUPFAM" id="SSF54768">
    <property type="entry name" value="dsRNA-binding domain-like"/>
    <property type="match status" value="1"/>
</dbReference>
<sequence>MSSLARPAFPPSLARRIAIAKRRSLPSRTLHTSSPSLSIAPRPEPSSIPPPTAISALLSRLSLPSNDTSLHSKLVECLTHPSYYAAKAQLTDSEGEVEELEIVNDPSSSSSSHTSSSSTSLNATRTQGDNELLANLGNSLLGLYASEYITQLYPYLPTQAIKNAITAYVGPSSCLSVGRELGVSVQGGGNNGSIPGQGKGSNSSGLPIRWSRTFIDQQNYLENYKGENIPSKGPERPETVPVARRFQKFLNKNKDSDAEIDTDVASQEGPGYKKGMREKFEDVVAATVRSFVGLIYQEQGIHAAREFVHAHFLSRSIDLSELFNFKNPLHMLSSVISSHLSSAGVPISANQGVIEKRLLASTGVNSQSPLFLIGLFLPSGIKLAEGHGSSKAMAEYRAAKNALLSLYLVRSDSSSSSAASALKDGYGNGSGSGNILSDLPSAVYSTNQFLRNGKLAETQGASGSQLEREYKGPNWGGKDVVAESRDKKKRTL</sequence>
<dbReference type="PROSITE" id="PS50137">
    <property type="entry name" value="DS_RBD"/>
    <property type="match status" value="1"/>
</dbReference>
<dbReference type="Gene3D" id="1.10.1520.10">
    <property type="entry name" value="Ribonuclease III domain"/>
    <property type="match status" value="1"/>
</dbReference>
<dbReference type="GO" id="GO:0006396">
    <property type="term" value="P:RNA processing"/>
    <property type="evidence" value="ECO:0007669"/>
    <property type="project" value="InterPro"/>
</dbReference>
<dbReference type="Gene3D" id="3.30.160.20">
    <property type="match status" value="1"/>
</dbReference>
<dbReference type="PANTHER" id="PTHR11207">
    <property type="entry name" value="RIBONUCLEASE III"/>
    <property type="match status" value="1"/>
</dbReference>
<dbReference type="GO" id="GO:0003735">
    <property type="term" value="F:structural constituent of ribosome"/>
    <property type="evidence" value="ECO:0007669"/>
    <property type="project" value="TreeGrafter"/>
</dbReference>
<evidence type="ECO:0000256" key="6">
    <source>
        <dbReference type="ARBA" id="ARBA00024034"/>
    </source>
</evidence>
<evidence type="ECO:0000256" key="9">
    <source>
        <dbReference type="SAM" id="MobiDB-lite"/>
    </source>
</evidence>
<evidence type="ECO:0000256" key="7">
    <source>
        <dbReference type="ARBA" id="ARBA00035187"/>
    </source>
</evidence>
<feature type="domain" description="DRBM" evidence="10">
    <location>
        <begin position="327"/>
        <end position="408"/>
    </location>
</feature>
<dbReference type="Pfam" id="PF22892">
    <property type="entry name" value="DSRM_MRPL44"/>
    <property type="match status" value="1"/>
</dbReference>
<dbReference type="GO" id="GO:0003723">
    <property type="term" value="F:RNA binding"/>
    <property type="evidence" value="ECO:0007669"/>
    <property type="project" value="UniProtKB-UniRule"/>
</dbReference>
<evidence type="ECO:0000256" key="8">
    <source>
        <dbReference type="PROSITE-ProRule" id="PRU00266"/>
    </source>
</evidence>
<dbReference type="RefSeq" id="XP_018267172.1">
    <property type="nucleotide sequence ID" value="XM_018404518.1"/>
</dbReference>
<dbReference type="GeneID" id="28964855"/>
<keyword evidence="5" id="KW-0687">Ribonucleoprotein</keyword>
<feature type="region of interest" description="Disordered" evidence="9">
    <location>
        <begin position="24"/>
        <end position="51"/>
    </location>
</feature>
<reference evidence="11" key="1">
    <citation type="submission" date="2013-07" db="EMBL/GenBank/DDBJ databases">
        <title>The Genome Sequence of Cryptococcus dejecticola CBS10117.</title>
        <authorList>
            <consortium name="The Broad Institute Genome Sequencing Platform"/>
            <person name="Cuomo C."/>
            <person name="Litvintseva A."/>
            <person name="Chen Y."/>
            <person name="Heitman J."/>
            <person name="Sun S."/>
            <person name="Springer D."/>
            <person name="Dromer F."/>
            <person name="Young S.K."/>
            <person name="Zeng Q."/>
            <person name="Gargeya S."/>
            <person name="Fitzgerald M."/>
            <person name="Abouelleil A."/>
            <person name="Alvarado L."/>
            <person name="Berlin A.M."/>
            <person name="Chapman S.B."/>
            <person name="Dewar J."/>
            <person name="Goldberg J."/>
            <person name="Griggs A."/>
            <person name="Gujja S."/>
            <person name="Hansen M."/>
            <person name="Howarth C."/>
            <person name="Imamovic A."/>
            <person name="Larimer J."/>
            <person name="McCowan C."/>
            <person name="Murphy C."/>
            <person name="Pearson M."/>
            <person name="Priest M."/>
            <person name="Roberts A."/>
            <person name="Saif S."/>
            <person name="Shea T."/>
            <person name="Sykes S."/>
            <person name="Wortman J."/>
            <person name="Nusbaum C."/>
            <person name="Birren B."/>
        </authorList>
    </citation>
    <scope>NUCLEOTIDE SEQUENCE [LARGE SCALE GENOMIC DNA]</scope>
    <source>
        <strain evidence="11">CBS 10117</strain>
    </source>
</reference>
<dbReference type="EMBL" id="CP144530">
    <property type="protein sequence ID" value="WWC58607.1"/>
    <property type="molecule type" value="Genomic_DNA"/>
</dbReference>
<reference evidence="12" key="3">
    <citation type="submission" date="2024-02" db="EMBL/GenBank/DDBJ databases">
        <title>Comparative genomics of Cryptococcus and Kwoniella reveals pathogenesis evolution and contrasting modes of karyotype evolution via chromosome fusion or intercentromeric recombination.</title>
        <authorList>
            <person name="Coelho M.A."/>
            <person name="David-Palma M."/>
            <person name="Shea T."/>
            <person name="Bowers K."/>
            <person name="McGinley-Smith S."/>
            <person name="Mohammad A.W."/>
            <person name="Gnirke A."/>
            <person name="Yurkov A.M."/>
            <person name="Nowrousian M."/>
            <person name="Sun S."/>
            <person name="Cuomo C.A."/>
            <person name="Heitman J."/>
        </authorList>
    </citation>
    <scope>NUCLEOTIDE SEQUENCE</scope>
    <source>
        <strain evidence="12">CBS 10117</strain>
    </source>
</reference>
<keyword evidence="2 8" id="KW-0694">RNA-binding</keyword>
<reference evidence="12" key="2">
    <citation type="submission" date="2013-07" db="EMBL/GenBank/DDBJ databases">
        <authorList>
            <consortium name="The Broad Institute Genome Sequencing Platform"/>
            <person name="Cuomo C."/>
            <person name="Litvintseva A."/>
            <person name="Chen Y."/>
            <person name="Heitman J."/>
            <person name="Sun S."/>
            <person name="Springer D."/>
            <person name="Dromer F."/>
            <person name="Young S.K."/>
            <person name="Zeng Q."/>
            <person name="Gargeya S."/>
            <person name="Fitzgerald M."/>
            <person name="Abouelleil A."/>
            <person name="Alvarado L."/>
            <person name="Berlin A.M."/>
            <person name="Chapman S.B."/>
            <person name="Dewar J."/>
            <person name="Goldberg J."/>
            <person name="Griggs A."/>
            <person name="Gujja S."/>
            <person name="Hansen M."/>
            <person name="Howarth C."/>
            <person name="Imamovic A."/>
            <person name="Larimer J."/>
            <person name="McCowan C."/>
            <person name="Murphy C."/>
            <person name="Pearson M."/>
            <person name="Priest M."/>
            <person name="Roberts A."/>
            <person name="Saif S."/>
            <person name="Shea T."/>
            <person name="Sykes S."/>
            <person name="Wortman J."/>
            <person name="Nusbaum C."/>
            <person name="Birren B."/>
        </authorList>
    </citation>
    <scope>NUCLEOTIDE SEQUENCE</scope>
    <source>
        <strain evidence="12">CBS 10117</strain>
    </source>
</reference>
<dbReference type="STRING" id="1296121.A0A1A6AGX1"/>
<dbReference type="KEGG" id="kdj:28964855"/>
<gene>
    <name evidence="11" type="ORF">I303_01156</name>
    <name evidence="12" type="ORF">I303_101150</name>
</gene>
<evidence type="ECO:0000259" key="10">
    <source>
        <dbReference type="PROSITE" id="PS50137"/>
    </source>
</evidence>
<evidence type="ECO:0000256" key="4">
    <source>
        <dbReference type="ARBA" id="ARBA00023128"/>
    </source>
</evidence>
<dbReference type="EMBL" id="KI894027">
    <property type="protein sequence ID" value="OBR89330.1"/>
    <property type="molecule type" value="Genomic_DNA"/>
</dbReference>
<protein>
    <recommendedName>
        <fullName evidence="7">Large ribosomal subunit protein mL44</fullName>
    </recommendedName>
</protein>
<dbReference type="InterPro" id="IPR036389">
    <property type="entry name" value="RNase_III_sf"/>
</dbReference>